<dbReference type="RefSeq" id="WP_273601964.1">
    <property type="nucleotide sequence ID" value="NZ_JAQQXT010000015.1"/>
</dbReference>
<evidence type="ECO:0000313" key="2">
    <source>
        <dbReference type="Proteomes" id="UP001221189"/>
    </source>
</evidence>
<reference evidence="1 2" key="1">
    <citation type="submission" date="2022-10" db="EMBL/GenBank/DDBJ databases">
        <title>Paucibacter sp. hw1 Genome sequencing.</title>
        <authorList>
            <person name="Park S."/>
        </authorList>
    </citation>
    <scope>NUCLEOTIDE SEQUENCE [LARGE SCALE GENOMIC DNA]</scope>
    <source>
        <strain evidence="2">hw1</strain>
    </source>
</reference>
<name>A0ABT5KJ04_9BURK</name>
<dbReference type="EMBL" id="JAQQXT010000015">
    <property type="protein sequence ID" value="MDC8773871.1"/>
    <property type="molecule type" value="Genomic_DNA"/>
</dbReference>
<comment type="caution">
    <text evidence="1">The sequence shown here is derived from an EMBL/GenBank/DDBJ whole genome shotgun (WGS) entry which is preliminary data.</text>
</comment>
<accession>A0ABT5KJ04</accession>
<organism evidence="1 2">
    <name type="scientific">Roseateles albus</name>
    <dbReference type="NCBI Taxonomy" id="2987525"/>
    <lineage>
        <taxon>Bacteria</taxon>
        <taxon>Pseudomonadati</taxon>
        <taxon>Pseudomonadota</taxon>
        <taxon>Betaproteobacteria</taxon>
        <taxon>Burkholderiales</taxon>
        <taxon>Sphaerotilaceae</taxon>
        <taxon>Roseateles</taxon>
    </lineage>
</organism>
<evidence type="ECO:0000313" key="1">
    <source>
        <dbReference type="EMBL" id="MDC8773871.1"/>
    </source>
</evidence>
<dbReference type="Proteomes" id="UP001221189">
    <property type="component" value="Unassembled WGS sequence"/>
</dbReference>
<keyword evidence="2" id="KW-1185">Reference proteome</keyword>
<protein>
    <submittedName>
        <fullName evidence="1">PP0621 family protein</fullName>
    </submittedName>
</protein>
<dbReference type="InterPro" id="IPR049708">
    <property type="entry name" value="PP0621-like"/>
</dbReference>
<proteinExistence type="predicted"/>
<dbReference type="NCBIfam" id="NF041023">
    <property type="entry name" value="PP0621_fam"/>
    <property type="match status" value="1"/>
</dbReference>
<sequence length="80" mass="8576">MKYLLLIVVLGLVFSMLARKRARPPAPKPQAPAQPKALNMGTCAQCGLHLPLDEALPGQGGVFCSSAHRASYELEHGKHS</sequence>
<gene>
    <name evidence="1" type="ORF">PRZ03_20075</name>
</gene>